<dbReference type="EMBL" id="CADEAL010004419">
    <property type="protein sequence ID" value="CAB1459132.1"/>
    <property type="molecule type" value="Genomic_DNA"/>
</dbReference>
<gene>
    <name evidence="1" type="ORF">PLEPLA_LOCUS46968</name>
</gene>
<evidence type="ECO:0000313" key="1">
    <source>
        <dbReference type="EMBL" id="CAB1459132.1"/>
    </source>
</evidence>
<dbReference type="AlphaFoldDB" id="A0A9N7W1J0"/>
<sequence length="103" mass="11284">MSSLPPRRISLLPRTHVWCSGRVSALLFGIPSSEISAVSSTLFYTLGFSRVSDTLTLQTVVGSGRTKTCRWRLCAHSDTQRQRVPTGCKKVDERCGDSLGAQL</sequence>
<organism evidence="1 2">
    <name type="scientific">Pleuronectes platessa</name>
    <name type="common">European plaice</name>
    <dbReference type="NCBI Taxonomy" id="8262"/>
    <lineage>
        <taxon>Eukaryota</taxon>
        <taxon>Metazoa</taxon>
        <taxon>Chordata</taxon>
        <taxon>Craniata</taxon>
        <taxon>Vertebrata</taxon>
        <taxon>Euteleostomi</taxon>
        <taxon>Actinopterygii</taxon>
        <taxon>Neopterygii</taxon>
        <taxon>Teleostei</taxon>
        <taxon>Neoteleostei</taxon>
        <taxon>Acanthomorphata</taxon>
        <taxon>Carangaria</taxon>
        <taxon>Pleuronectiformes</taxon>
        <taxon>Pleuronectoidei</taxon>
        <taxon>Pleuronectidae</taxon>
        <taxon>Pleuronectes</taxon>
    </lineage>
</organism>
<comment type="caution">
    <text evidence="1">The sequence shown here is derived from an EMBL/GenBank/DDBJ whole genome shotgun (WGS) entry which is preliminary data.</text>
</comment>
<keyword evidence="2" id="KW-1185">Reference proteome</keyword>
<name>A0A9N7W1J0_PLEPL</name>
<reference evidence="1" key="1">
    <citation type="submission" date="2020-03" db="EMBL/GenBank/DDBJ databases">
        <authorList>
            <person name="Weist P."/>
        </authorList>
    </citation>
    <scope>NUCLEOTIDE SEQUENCE</scope>
</reference>
<proteinExistence type="predicted"/>
<protein>
    <submittedName>
        <fullName evidence="1">Uncharacterized protein</fullName>
    </submittedName>
</protein>
<accession>A0A9N7W1J0</accession>
<evidence type="ECO:0000313" key="2">
    <source>
        <dbReference type="Proteomes" id="UP001153269"/>
    </source>
</evidence>
<dbReference type="Proteomes" id="UP001153269">
    <property type="component" value="Unassembled WGS sequence"/>
</dbReference>